<gene>
    <name evidence="2" type="ORF">LCPAC404_02150</name>
</gene>
<feature type="transmembrane region" description="Helical" evidence="1">
    <location>
        <begin position="6"/>
        <end position="28"/>
    </location>
</feature>
<accession>A0A481ZGV1</accession>
<keyword evidence="1" id="KW-1133">Transmembrane helix</keyword>
<keyword evidence="1 2" id="KW-0812">Transmembrane</keyword>
<protein>
    <submittedName>
        <fullName evidence="2">Transmembrane protein</fullName>
    </submittedName>
</protein>
<reference evidence="2" key="1">
    <citation type="journal article" date="2019" name="MBio">
        <title>Virus Genomes from Deep Sea Sediments Expand the Ocean Megavirome and Support Independent Origins of Viral Gigantism.</title>
        <authorList>
            <person name="Backstrom D."/>
            <person name="Yutin N."/>
            <person name="Jorgensen S.L."/>
            <person name="Dharamshi J."/>
            <person name="Homa F."/>
            <person name="Zaremba-Niedwiedzka K."/>
            <person name="Spang A."/>
            <person name="Wolf Y.I."/>
            <person name="Koonin E.V."/>
            <person name="Ettema T.J."/>
        </authorList>
    </citation>
    <scope>NUCLEOTIDE SEQUENCE</scope>
</reference>
<proteinExistence type="predicted"/>
<sequence>MVNRASTIIVVVMILYLIVFTGVAYYLVSQQKWNFSEYIQPNPSDTDQFFRINGNVSLKPVVGTLCTTVEDCSSGILLTCQIDRGVCVSTVGGACSVDSDCLVPNLCTGNICVVPPVTMLP</sequence>
<dbReference type="EMBL" id="MK500597">
    <property type="protein sequence ID" value="QBK93511.1"/>
    <property type="molecule type" value="Genomic_DNA"/>
</dbReference>
<evidence type="ECO:0000313" key="2">
    <source>
        <dbReference type="EMBL" id="QBK93511.1"/>
    </source>
</evidence>
<organism evidence="2">
    <name type="scientific">Pithovirus LCPAC404</name>
    <dbReference type="NCBI Taxonomy" id="2506597"/>
    <lineage>
        <taxon>Viruses</taxon>
        <taxon>Pithoviruses</taxon>
    </lineage>
</organism>
<name>A0A481ZGV1_9VIRU</name>
<evidence type="ECO:0000256" key="1">
    <source>
        <dbReference type="SAM" id="Phobius"/>
    </source>
</evidence>
<keyword evidence="1" id="KW-0472">Membrane</keyword>